<accession>A0A125W9X3</accession>
<gene>
    <name evidence="11" type="primary">lepB</name>
    <name evidence="11" type="ORF">HMPREF9498_00076</name>
</gene>
<dbReference type="PANTHER" id="PTHR43390">
    <property type="entry name" value="SIGNAL PEPTIDASE I"/>
    <property type="match status" value="1"/>
</dbReference>
<evidence type="ECO:0000256" key="2">
    <source>
        <dbReference type="ARBA" id="ARBA00004401"/>
    </source>
</evidence>
<keyword evidence="5 8" id="KW-0645">Protease</keyword>
<evidence type="ECO:0000259" key="10">
    <source>
        <dbReference type="Pfam" id="PF10502"/>
    </source>
</evidence>
<dbReference type="Gene3D" id="2.10.109.10">
    <property type="entry name" value="Umud Fragment, subunit A"/>
    <property type="match status" value="1"/>
</dbReference>
<dbReference type="EC" id="3.4.21.89" evidence="4 8"/>
<dbReference type="InterPro" id="IPR036286">
    <property type="entry name" value="LexA/Signal_pep-like_sf"/>
</dbReference>
<name>A0A125W9X3_ENTFL</name>
<dbReference type="GO" id="GO:0004252">
    <property type="term" value="F:serine-type endopeptidase activity"/>
    <property type="evidence" value="ECO:0007669"/>
    <property type="project" value="InterPro"/>
</dbReference>
<organism evidence="11 12">
    <name type="scientific">Enterococcus faecalis TX4248</name>
    <dbReference type="NCBI Taxonomy" id="749495"/>
    <lineage>
        <taxon>Bacteria</taxon>
        <taxon>Bacillati</taxon>
        <taxon>Bacillota</taxon>
        <taxon>Bacilli</taxon>
        <taxon>Lactobacillales</taxon>
        <taxon>Enterococcaceae</taxon>
        <taxon>Enterococcus</taxon>
    </lineage>
</organism>
<dbReference type="CDD" id="cd06530">
    <property type="entry name" value="S26_SPase_I"/>
    <property type="match status" value="1"/>
</dbReference>
<dbReference type="PANTHER" id="PTHR43390:SF1">
    <property type="entry name" value="CHLOROPLAST PROCESSING PEPTIDASE"/>
    <property type="match status" value="1"/>
</dbReference>
<keyword evidence="6 8" id="KW-0378">Hydrolase</keyword>
<dbReference type="PRINTS" id="PR00727">
    <property type="entry name" value="LEADERPTASE"/>
</dbReference>
<dbReference type="AlphaFoldDB" id="A0A125W9X3"/>
<dbReference type="InterPro" id="IPR019756">
    <property type="entry name" value="Pept_S26A_signal_pept_1_Ser-AS"/>
</dbReference>
<comment type="subcellular location">
    <subcellularLocation>
        <location evidence="2">Cell membrane</location>
        <topology evidence="2">Single-pass type II membrane protein</topology>
    </subcellularLocation>
    <subcellularLocation>
        <location evidence="9">Membrane</location>
        <topology evidence="9">Single-pass type II membrane protein</topology>
    </subcellularLocation>
</comment>
<comment type="similarity">
    <text evidence="3 9">Belongs to the peptidase S26 family.</text>
</comment>
<dbReference type="Proteomes" id="UP000004846">
    <property type="component" value="Unassembled WGS sequence"/>
</dbReference>
<evidence type="ECO:0000256" key="3">
    <source>
        <dbReference type="ARBA" id="ARBA00009370"/>
    </source>
</evidence>
<evidence type="ECO:0000256" key="5">
    <source>
        <dbReference type="ARBA" id="ARBA00022670"/>
    </source>
</evidence>
<evidence type="ECO:0000256" key="6">
    <source>
        <dbReference type="ARBA" id="ARBA00022801"/>
    </source>
</evidence>
<feature type="domain" description="Peptidase S26" evidence="10">
    <location>
        <begin position="77"/>
        <end position="238"/>
    </location>
</feature>
<dbReference type="InterPro" id="IPR019758">
    <property type="entry name" value="Pept_S26A_signal_pept_1_CS"/>
</dbReference>
<evidence type="ECO:0000256" key="8">
    <source>
        <dbReference type="RuleBase" id="RU003993"/>
    </source>
</evidence>
<comment type="catalytic activity">
    <reaction evidence="1 8">
        <text>Cleavage of hydrophobic, N-terminal signal or leader sequences from secreted and periplasmic proteins.</text>
        <dbReference type="EC" id="3.4.21.89"/>
    </reaction>
</comment>
<keyword evidence="8" id="KW-1133">Transmembrane helix</keyword>
<evidence type="ECO:0000256" key="1">
    <source>
        <dbReference type="ARBA" id="ARBA00000677"/>
    </source>
</evidence>
<sequence>MEEWIKPVMRTIRHIKRAFLKQKLPATYQLKKQKANTAMEYLLEQTDNHQSIRGPKRKMTAEEIKKKRQAYQKKQRVQVVKFFMPAILFAIFVFFFVLKTSSYPIAGQSMKPTLNAGERVLVQRTKQVARYDVIAFKAPLASKGTYVKRIIGVPGDRIWVNEGKLYLSEEPIASDNEALPENASRFDLSEKAAAQLRLFQKIPAGHYFVLGDNRTHSSDSRTFGFVEIQAIEGIVVFKMAPFKEIGKVK</sequence>
<comment type="caution">
    <text evidence="11">The sequence shown here is derived from an EMBL/GenBank/DDBJ whole genome shotgun (WGS) entry which is preliminary data.</text>
</comment>
<feature type="active site" evidence="7">
    <location>
        <position position="109"/>
    </location>
</feature>
<keyword evidence="8" id="KW-0812">Transmembrane</keyword>
<reference evidence="11 12" key="1">
    <citation type="submission" date="2010-07" db="EMBL/GenBank/DDBJ databases">
        <authorList>
            <person name="Sid Ahmed O."/>
        </authorList>
    </citation>
    <scope>NUCLEOTIDE SEQUENCE [LARGE SCALE GENOMIC DNA]</scope>
    <source>
        <strain evidence="11 12">TX4248</strain>
    </source>
</reference>
<evidence type="ECO:0000313" key="12">
    <source>
        <dbReference type="Proteomes" id="UP000004846"/>
    </source>
</evidence>
<dbReference type="NCBIfam" id="TIGR02227">
    <property type="entry name" value="sigpep_I_bact"/>
    <property type="match status" value="1"/>
</dbReference>
<evidence type="ECO:0000313" key="11">
    <source>
        <dbReference type="EMBL" id="EFM84101.1"/>
    </source>
</evidence>
<dbReference type="InterPro" id="IPR019533">
    <property type="entry name" value="Peptidase_S26"/>
</dbReference>
<dbReference type="PROSITE" id="PS00501">
    <property type="entry name" value="SPASE_I_1"/>
    <property type="match status" value="1"/>
</dbReference>
<keyword evidence="8" id="KW-0472">Membrane</keyword>
<dbReference type="GO" id="GO:0009003">
    <property type="term" value="F:signal peptidase activity"/>
    <property type="evidence" value="ECO:0007669"/>
    <property type="project" value="UniProtKB-EC"/>
</dbReference>
<dbReference type="GO" id="GO:0006465">
    <property type="term" value="P:signal peptide processing"/>
    <property type="evidence" value="ECO:0007669"/>
    <property type="project" value="InterPro"/>
</dbReference>
<dbReference type="GO" id="GO:0005886">
    <property type="term" value="C:plasma membrane"/>
    <property type="evidence" value="ECO:0007669"/>
    <property type="project" value="UniProtKB-SubCell"/>
</dbReference>
<dbReference type="PROSITE" id="PS00760">
    <property type="entry name" value="SPASE_I_2"/>
    <property type="match status" value="1"/>
</dbReference>
<dbReference type="SUPFAM" id="SSF51306">
    <property type="entry name" value="LexA/Signal peptidase"/>
    <property type="match status" value="1"/>
</dbReference>
<dbReference type="HOGENOM" id="CLU_028723_5_0_9"/>
<evidence type="ECO:0000256" key="7">
    <source>
        <dbReference type="PIRSR" id="PIRSR600223-1"/>
    </source>
</evidence>
<feature type="active site" evidence="7">
    <location>
        <position position="148"/>
    </location>
</feature>
<proteinExistence type="inferred from homology"/>
<evidence type="ECO:0000256" key="9">
    <source>
        <dbReference type="RuleBase" id="RU362042"/>
    </source>
</evidence>
<dbReference type="InterPro" id="IPR019757">
    <property type="entry name" value="Pept_S26A_signal_pept_1_Lys-AS"/>
</dbReference>
<dbReference type="Pfam" id="PF10502">
    <property type="entry name" value="Peptidase_S26"/>
    <property type="match status" value="1"/>
</dbReference>
<dbReference type="EMBL" id="AEBR01000005">
    <property type="protein sequence ID" value="EFM84101.1"/>
    <property type="molecule type" value="Genomic_DNA"/>
</dbReference>
<protein>
    <recommendedName>
        <fullName evidence="4 8">Signal peptidase I</fullName>
        <ecNumber evidence="4 8">3.4.21.89</ecNumber>
    </recommendedName>
</protein>
<feature type="transmembrane region" description="Helical" evidence="8">
    <location>
        <begin position="79"/>
        <end position="98"/>
    </location>
</feature>
<dbReference type="RefSeq" id="WP_002397969.1">
    <property type="nucleotide sequence ID" value="NZ_GL454411.1"/>
</dbReference>
<dbReference type="PROSITE" id="PS00761">
    <property type="entry name" value="SPASE_I_3"/>
    <property type="match status" value="1"/>
</dbReference>
<dbReference type="InterPro" id="IPR000223">
    <property type="entry name" value="Pept_S26A_signal_pept_1"/>
</dbReference>
<evidence type="ECO:0000256" key="4">
    <source>
        <dbReference type="ARBA" id="ARBA00013208"/>
    </source>
</evidence>